<comment type="subcellular location">
    <subcellularLocation>
        <location evidence="1">Endomembrane system</location>
        <topology evidence="1">Multi-pass membrane protein</topology>
    </subcellularLocation>
</comment>
<evidence type="ECO:0000256" key="4">
    <source>
        <dbReference type="ARBA" id="ARBA00023136"/>
    </source>
</evidence>
<evidence type="ECO:0000313" key="9">
    <source>
        <dbReference type="Proteomes" id="UP000605733"/>
    </source>
</evidence>
<proteinExistence type="predicted"/>
<accession>A0ABQ1WIH1</accession>
<sequence length="134" mass="15329">MSGFSREKAAEEHSKRTEEFEKEDVEKVIDEEAKILDKFENKGKLKRYMDDAKILFSLVRDYASGEYREIPFNIVAAAGAALLYVLSPIDLIPDFIPVLGYLDDAAVIAFCLNLMEKDLATYKAWKNQMLKKLN</sequence>
<keyword evidence="4 6" id="KW-0472">Membrane</keyword>
<dbReference type="Pfam" id="PF06803">
    <property type="entry name" value="DUF1232"/>
    <property type="match status" value="1"/>
</dbReference>
<feature type="region of interest" description="Disordered" evidence="5">
    <location>
        <begin position="1"/>
        <end position="22"/>
    </location>
</feature>
<evidence type="ECO:0000256" key="1">
    <source>
        <dbReference type="ARBA" id="ARBA00004127"/>
    </source>
</evidence>
<organism evidence="8 9">
    <name type="scientific">Christiangramia forsetii</name>
    <dbReference type="NCBI Taxonomy" id="411153"/>
    <lineage>
        <taxon>Bacteria</taxon>
        <taxon>Pseudomonadati</taxon>
        <taxon>Bacteroidota</taxon>
        <taxon>Flavobacteriia</taxon>
        <taxon>Flavobacteriales</taxon>
        <taxon>Flavobacteriaceae</taxon>
        <taxon>Christiangramia</taxon>
    </lineage>
</organism>
<name>A0ABQ1WIH1_9FLAO</name>
<protein>
    <recommendedName>
        <fullName evidence="7">DUF1232 domain-containing protein</fullName>
    </recommendedName>
</protein>
<gene>
    <name evidence="8" type="ORF">GCM10011532_11190</name>
</gene>
<dbReference type="EMBL" id="BMIX01000002">
    <property type="protein sequence ID" value="GGG29487.1"/>
    <property type="molecule type" value="Genomic_DNA"/>
</dbReference>
<comment type="caution">
    <text evidence="8">The sequence shown here is derived from an EMBL/GenBank/DDBJ whole genome shotgun (WGS) entry which is preliminary data.</text>
</comment>
<feature type="transmembrane region" description="Helical" evidence="6">
    <location>
        <begin position="70"/>
        <end position="89"/>
    </location>
</feature>
<evidence type="ECO:0000256" key="2">
    <source>
        <dbReference type="ARBA" id="ARBA00022692"/>
    </source>
</evidence>
<dbReference type="InterPro" id="IPR010652">
    <property type="entry name" value="DUF1232"/>
</dbReference>
<dbReference type="RefSeq" id="WP_011711243.1">
    <property type="nucleotide sequence ID" value="NZ_BMIX01000002.1"/>
</dbReference>
<dbReference type="Proteomes" id="UP000605733">
    <property type="component" value="Unassembled WGS sequence"/>
</dbReference>
<feature type="domain" description="DUF1232" evidence="7">
    <location>
        <begin position="76"/>
        <end position="110"/>
    </location>
</feature>
<reference evidence="9" key="1">
    <citation type="journal article" date="2019" name="Int. J. Syst. Evol. Microbiol.">
        <title>The Global Catalogue of Microorganisms (GCM) 10K type strain sequencing project: providing services to taxonomists for standard genome sequencing and annotation.</title>
        <authorList>
            <consortium name="The Broad Institute Genomics Platform"/>
            <consortium name="The Broad Institute Genome Sequencing Center for Infectious Disease"/>
            <person name="Wu L."/>
            <person name="Ma J."/>
        </authorList>
    </citation>
    <scope>NUCLEOTIDE SEQUENCE [LARGE SCALE GENOMIC DNA]</scope>
    <source>
        <strain evidence="9">CGMCC 1.15422</strain>
    </source>
</reference>
<keyword evidence="3 6" id="KW-1133">Transmembrane helix</keyword>
<evidence type="ECO:0000313" key="8">
    <source>
        <dbReference type="EMBL" id="GGG29487.1"/>
    </source>
</evidence>
<evidence type="ECO:0000256" key="3">
    <source>
        <dbReference type="ARBA" id="ARBA00022989"/>
    </source>
</evidence>
<evidence type="ECO:0000259" key="7">
    <source>
        <dbReference type="Pfam" id="PF06803"/>
    </source>
</evidence>
<keyword evidence="9" id="KW-1185">Reference proteome</keyword>
<evidence type="ECO:0000256" key="6">
    <source>
        <dbReference type="SAM" id="Phobius"/>
    </source>
</evidence>
<evidence type="ECO:0000256" key="5">
    <source>
        <dbReference type="SAM" id="MobiDB-lite"/>
    </source>
</evidence>
<keyword evidence="2 6" id="KW-0812">Transmembrane</keyword>